<comment type="caution">
    <text evidence="3">The sequence shown here is derived from an EMBL/GenBank/DDBJ whole genome shotgun (WGS) entry which is preliminary data.</text>
</comment>
<keyword evidence="2" id="KW-0472">Membrane</keyword>
<keyword evidence="2" id="KW-0812">Transmembrane</keyword>
<keyword evidence="2" id="KW-1133">Transmembrane helix</keyword>
<evidence type="ECO:0008006" key="5">
    <source>
        <dbReference type="Google" id="ProtNLM"/>
    </source>
</evidence>
<dbReference type="Gene3D" id="1.20.120.20">
    <property type="entry name" value="Apolipoprotein"/>
    <property type="match status" value="1"/>
</dbReference>
<dbReference type="RefSeq" id="WP_344425385.1">
    <property type="nucleotide sequence ID" value="NZ_BAAAQK010000025.1"/>
</dbReference>
<feature type="region of interest" description="Disordered" evidence="1">
    <location>
        <begin position="131"/>
        <end position="163"/>
    </location>
</feature>
<protein>
    <recommendedName>
        <fullName evidence="5">DUF3618 domain-containing protein</fullName>
    </recommendedName>
</protein>
<evidence type="ECO:0000256" key="2">
    <source>
        <dbReference type="SAM" id="Phobius"/>
    </source>
</evidence>
<evidence type="ECO:0000313" key="3">
    <source>
        <dbReference type="EMBL" id="GAA1873234.1"/>
    </source>
</evidence>
<reference evidence="3 4" key="1">
    <citation type="journal article" date="2019" name="Int. J. Syst. Evol. Microbiol.">
        <title>The Global Catalogue of Microorganisms (GCM) 10K type strain sequencing project: providing services to taxonomists for standard genome sequencing and annotation.</title>
        <authorList>
            <consortium name="The Broad Institute Genomics Platform"/>
            <consortium name="The Broad Institute Genome Sequencing Center for Infectious Disease"/>
            <person name="Wu L."/>
            <person name="Ma J."/>
        </authorList>
    </citation>
    <scope>NUCLEOTIDE SEQUENCE [LARGE SCALE GENOMIC DNA]</scope>
    <source>
        <strain evidence="3 4">JCM 16009</strain>
    </source>
</reference>
<feature type="transmembrane region" description="Helical" evidence="2">
    <location>
        <begin position="106"/>
        <end position="126"/>
    </location>
</feature>
<proteinExistence type="predicted"/>
<dbReference type="EMBL" id="BAAAQK010000025">
    <property type="protein sequence ID" value="GAA1873234.1"/>
    <property type="molecule type" value="Genomic_DNA"/>
</dbReference>
<keyword evidence="4" id="KW-1185">Reference proteome</keyword>
<evidence type="ECO:0000256" key="1">
    <source>
        <dbReference type="SAM" id="MobiDB-lite"/>
    </source>
</evidence>
<name>A0ABN2NKH0_9PSEU</name>
<dbReference type="Proteomes" id="UP001500449">
    <property type="component" value="Unassembled WGS sequence"/>
</dbReference>
<accession>A0ABN2NKH0</accession>
<organism evidence="3 4">
    <name type="scientific">Pseudonocardia ailaonensis</name>
    <dbReference type="NCBI Taxonomy" id="367279"/>
    <lineage>
        <taxon>Bacteria</taxon>
        <taxon>Bacillati</taxon>
        <taxon>Actinomycetota</taxon>
        <taxon>Actinomycetes</taxon>
        <taxon>Pseudonocardiales</taxon>
        <taxon>Pseudonocardiaceae</taxon>
        <taxon>Pseudonocardia</taxon>
    </lineage>
</organism>
<sequence length="163" mass="17406">MSAPTIDTTREALVRAREHAGATLHSLGEAVEEFAHEAVEKLEEALPVLAEKAGEKAAELGEKAGELAGTARELLEESGGKLDEGVLAARRELAQRIDPGPPQRRWLWIVAVVVLTAGSAAVWYLLSRRPQAVEGTEPPPRTPPGDLDLKAETPAHATRNGKS</sequence>
<evidence type="ECO:0000313" key="4">
    <source>
        <dbReference type="Proteomes" id="UP001500449"/>
    </source>
</evidence>
<gene>
    <name evidence="3" type="ORF">GCM10009836_62760</name>
</gene>